<dbReference type="GO" id="GO:0000981">
    <property type="term" value="F:DNA-binding transcription factor activity, RNA polymerase II-specific"/>
    <property type="evidence" value="ECO:0007669"/>
    <property type="project" value="InterPro"/>
</dbReference>
<dbReference type="InterPro" id="IPR036864">
    <property type="entry name" value="Zn2-C6_fun-type_DNA-bd_sf"/>
</dbReference>
<feature type="region of interest" description="Disordered" evidence="5">
    <location>
        <begin position="125"/>
        <end position="166"/>
    </location>
</feature>
<evidence type="ECO:0000256" key="5">
    <source>
        <dbReference type="SAM" id="MobiDB-lite"/>
    </source>
</evidence>
<feature type="region of interest" description="Disordered" evidence="5">
    <location>
        <begin position="1"/>
        <end position="26"/>
    </location>
</feature>
<proteinExistence type="predicted"/>
<evidence type="ECO:0000256" key="4">
    <source>
        <dbReference type="ARBA" id="ARBA00023242"/>
    </source>
</evidence>
<dbReference type="SMART" id="SM00066">
    <property type="entry name" value="GAL4"/>
    <property type="match status" value="1"/>
</dbReference>
<dbReference type="Pfam" id="PF00172">
    <property type="entry name" value="Zn_clus"/>
    <property type="match status" value="1"/>
</dbReference>
<keyword evidence="3" id="KW-0804">Transcription</keyword>
<evidence type="ECO:0000256" key="2">
    <source>
        <dbReference type="ARBA" id="ARBA00023125"/>
    </source>
</evidence>
<feature type="compositionally biased region" description="Polar residues" evidence="5">
    <location>
        <begin position="132"/>
        <end position="145"/>
    </location>
</feature>
<keyword evidence="4" id="KW-0539">Nucleus</keyword>
<dbReference type="InterPro" id="IPR001138">
    <property type="entry name" value="Zn2Cys6_DnaBD"/>
</dbReference>
<dbReference type="PROSITE" id="PS00463">
    <property type="entry name" value="ZN2_CY6_FUNGAL_1"/>
    <property type="match status" value="1"/>
</dbReference>
<feature type="compositionally biased region" description="Polar residues" evidence="5">
    <location>
        <begin position="356"/>
        <end position="365"/>
    </location>
</feature>
<dbReference type="PANTHER" id="PTHR31069">
    <property type="entry name" value="OLEATE-ACTIVATED TRANSCRIPTION FACTOR 1-RELATED"/>
    <property type="match status" value="1"/>
</dbReference>
<dbReference type="eggNOG" id="ENOG502SY4M">
    <property type="taxonomic scope" value="Eukaryota"/>
</dbReference>
<dbReference type="InterPro" id="IPR050675">
    <property type="entry name" value="OAF3"/>
</dbReference>
<feature type="compositionally biased region" description="Basic and acidic residues" evidence="5">
    <location>
        <begin position="146"/>
        <end position="156"/>
    </location>
</feature>
<feature type="compositionally biased region" description="Low complexity" evidence="5">
    <location>
        <begin position="414"/>
        <end position="432"/>
    </location>
</feature>
<feature type="region of interest" description="Disordered" evidence="5">
    <location>
        <begin position="302"/>
        <end position="338"/>
    </location>
</feature>
<dbReference type="GO" id="GO:0003677">
    <property type="term" value="F:DNA binding"/>
    <property type="evidence" value="ECO:0007669"/>
    <property type="project" value="UniProtKB-KW"/>
</dbReference>
<dbReference type="SUPFAM" id="SSF57701">
    <property type="entry name" value="Zn2/Cys6 DNA-binding domain"/>
    <property type="match status" value="1"/>
</dbReference>
<keyword evidence="2" id="KW-0238">DNA-binding</keyword>
<feature type="compositionally biased region" description="Polar residues" evidence="5">
    <location>
        <begin position="374"/>
        <end position="398"/>
    </location>
</feature>
<dbReference type="AlphaFoldDB" id="A0A0W0GD25"/>
<evidence type="ECO:0000256" key="3">
    <source>
        <dbReference type="ARBA" id="ARBA00023163"/>
    </source>
</evidence>
<keyword evidence="1" id="KW-0805">Transcription regulation</keyword>
<gene>
    <name evidence="7" type="ORF">WG66_921</name>
</gene>
<dbReference type="GO" id="GO:0008270">
    <property type="term" value="F:zinc ion binding"/>
    <property type="evidence" value="ECO:0007669"/>
    <property type="project" value="InterPro"/>
</dbReference>
<feature type="region of interest" description="Disordered" evidence="5">
    <location>
        <begin position="355"/>
        <end position="432"/>
    </location>
</feature>
<dbReference type="Proteomes" id="UP000054988">
    <property type="component" value="Unassembled WGS sequence"/>
</dbReference>
<accession>A0A0W0GD25</accession>
<evidence type="ECO:0000313" key="7">
    <source>
        <dbReference type="EMBL" id="KTB46495.1"/>
    </source>
</evidence>
<reference evidence="7 8" key="1">
    <citation type="submission" date="2015-12" db="EMBL/GenBank/DDBJ databases">
        <title>Draft genome sequence of Moniliophthora roreri, the causal agent of frosty pod rot of cacao.</title>
        <authorList>
            <person name="Aime M.C."/>
            <person name="Diaz-Valderrama J.R."/>
            <person name="Kijpornyongpan T."/>
            <person name="Phillips-Mora W."/>
        </authorList>
    </citation>
    <scope>NUCLEOTIDE SEQUENCE [LARGE SCALE GENOMIC DNA]</scope>
    <source>
        <strain evidence="7 8">MCA 2952</strain>
    </source>
</reference>
<sequence>MTMLPLPPVDNPSLPPSPGGSTSSAASGDTYCFNDSEITKIPYIGSGARCRTAVACDKCRERKTKCSGERPVCKRCSSRGLICVYASRETKRRTHSGAPGVNPRQVPARDDVLDQVASISRTNSDGYAIQKPSHSSGVGVSQYSRRPSDPFIEQHHSSPYPANFVPSSLPNSYGQVDMNLLRSRGVRPSPYPNIPFDHFSGQADRNARLLAPNHSAPQHYGFDPLYQMRRQSASSESSASSLSSAPHTPIDACHTLTAYPNSCPNPAFPPSYAPGSDYNFSYNLGGNQASYNLGFGGKNHSSEAFHPTGSAASTANEHPDQQYDHNSGFPDVDQFRSRPVKFGPDFGVQMMDASTPHWTPSSDSPAQWAGELHSTPSPVSSWVDSYNATPLSTTPQEQTFDREGVDNGDDQDSKLTGSLLLEPLSTPLSLSS</sequence>
<protein>
    <recommendedName>
        <fullName evidence="6">Zn(2)-C6 fungal-type domain-containing protein</fullName>
    </recommendedName>
</protein>
<dbReference type="Gene3D" id="4.10.240.10">
    <property type="entry name" value="Zn(2)-C6 fungal-type DNA-binding domain"/>
    <property type="match status" value="1"/>
</dbReference>
<comment type="caution">
    <text evidence="7">The sequence shown here is derived from an EMBL/GenBank/DDBJ whole genome shotgun (WGS) entry which is preliminary data.</text>
</comment>
<feature type="compositionally biased region" description="Pro residues" evidence="5">
    <location>
        <begin position="1"/>
        <end position="18"/>
    </location>
</feature>
<evidence type="ECO:0000256" key="1">
    <source>
        <dbReference type="ARBA" id="ARBA00023015"/>
    </source>
</evidence>
<evidence type="ECO:0000313" key="8">
    <source>
        <dbReference type="Proteomes" id="UP000054988"/>
    </source>
</evidence>
<feature type="domain" description="Zn(2)-C6 fungal-type" evidence="6">
    <location>
        <begin position="55"/>
        <end position="85"/>
    </location>
</feature>
<evidence type="ECO:0000259" key="6">
    <source>
        <dbReference type="PROSITE" id="PS50048"/>
    </source>
</evidence>
<organism evidence="7 8">
    <name type="scientific">Moniliophthora roreri</name>
    <name type="common">Frosty pod rot fungus</name>
    <name type="synonym">Monilia roreri</name>
    <dbReference type="NCBI Taxonomy" id="221103"/>
    <lineage>
        <taxon>Eukaryota</taxon>
        <taxon>Fungi</taxon>
        <taxon>Dikarya</taxon>
        <taxon>Basidiomycota</taxon>
        <taxon>Agaricomycotina</taxon>
        <taxon>Agaricomycetes</taxon>
        <taxon>Agaricomycetidae</taxon>
        <taxon>Agaricales</taxon>
        <taxon>Marasmiineae</taxon>
        <taxon>Marasmiaceae</taxon>
        <taxon>Moniliophthora</taxon>
    </lineage>
</organism>
<dbReference type="CDD" id="cd00067">
    <property type="entry name" value="GAL4"/>
    <property type="match status" value="1"/>
</dbReference>
<dbReference type="PANTHER" id="PTHR31069:SF32">
    <property type="entry name" value="ARGININE METABOLISM REGULATION PROTEIN II"/>
    <property type="match status" value="1"/>
</dbReference>
<dbReference type="PROSITE" id="PS50048">
    <property type="entry name" value="ZN2_CY6_FUNGAL_2"/>
    <property type="match status" value="1"/>
</dbReference>
<name>A0A0W0GD25_MONRR</name>
<dbReference type="EMBL" id="LATX01000326">
    <property type="protein sequence ID" value="KTB46495.1"/>
    <property type="molecule type" value="Genomic_DNA"/>
</dbReference>